<gene>
    <name evidence="2" type="ORF">AAAU18_13970</name>
</gene>
<reference evidence="2 3" key="1">
    <citation type="submission" date="2024-04" db="EMBL/GenBank/DDBJ databases">
        <title>Human intestinal bacterial collection.</title>
        <authorList>
            <person name="Pauvert C."/>
            <person name="Hitch T.C.A."/>
            <person name="Clavel T."/>
        </authorList>
    </citation>
    <scope>NUCLEOTIDE SEQUENCE [LARGE SCALE GENOMIC DNA]</scope>
    <source>
        <strain evidence="2 3">CLA-AA-H181</strain>
    </source>
</reference>
<dbReference type="RefSeq" id="WP_349093521.1">
    <property type="nucleotide sequence ID" value="NZ_JBBNGJ010000018.1"/>
</dbReference>
<organism evidence="2 3">
    <name type="scientific">Coprococcus aceti</name>
    <dbReference type="NCBI Taxonomy" id="2981786"/>
    <lineage>
        <taxon>Bacteria</taxon>
        <taxon>Bacillati</taxon>
        <taxon>Bacillota</taxon>
        <taxon>Clostridia</taxon>
        <taxon>Lachnospirales</taxon>
        <taxon>Lachnospiraceae</taxon>
        <taxon>Coprococcus</taxon>
    </lineage>
</organism>
<dbReference type="Proteomes" id="UP001494672">
    <property type="component" value="Unassembled WGS sequence"/>
</dbReference>
<proteinExistence type="predicted"/>
<keyword evidence="3" id="KW-1185">Reference proteome</keyword>
<protein>
    <submittedName>
        <fullName evidence="2">Uncharacterized protein</fullName>
    </submittedName>
</protein>
<evidence type="ECO:0000313" key="2">
    <source>
        <dbReference type="EMBL" id="MEQ2594003.1"/>
    </source>
</evidence>
<feature type="transmembrane region" description="Helical" evidence="1">
    <location>
        <begin position="6"/>
        <end position="27"/>
    </location>
</feature>
<evidence type="ECO:0000256" key="1">
    <source>
        <dbReference type="SAM" id="Phobius"/>
    </source>
</evidence>
<evidence type="ECO:0000313" key="3">
    <source>
        <dbReference type="Proteomes" id="UP001494672"/>
    </source>
</evidence>
<dbReference type="Gene3D" id="3.40.50.1980">
    <property type="entry name" value="Nitrogenase molybdenum iron protein domain"/>
    <property type="match status" value="1"/>
</dbReference>
<keyword evidence="1" id="KW-0472">Membrane</keyword>
<dbReference type="EMBL" id="JBBNGJ010000018">
    <property type="protein sequence ID" value="MEQ2594003.1"/>
    <property type="molecule type" value="Genomic_DNA"/>
</dbReference>
<accession>A0ABV1ICN9</accession>
<sequence>MNDFYMQLLSAGVVVAIVEGFFSIFLAHRNNKLLLNQQKSEHHFEIQKTQYEQLTKAYEILMQELPEEKKLSHAFANSPIGSSELKRSEIESQLGNIGTVAAEEEMILYKHYQKYEYLLNDSQIKELEKIIADHDEKAQEQDPMWLLTIVQFEESYAQAIRDRLSELSKI</sequence>
<name>A0ABV1ICN9_9FIRM</name>
<comment type="caution">
    <text evidence="2">The sequence shown here is derived from an EMBL/GenBank/DDBJ whole genome shotgun (WGS) entry which is preliminary data.</text>
</comment>
<keyword evidence="1" id="KW-1133">Transmembrane helix</keyword>
<keyword evidence="1" id="KW-0812">Transmembrane</keyword>